<keyword evidence="1" id="KW-0408">Iron</keyword>
<dbReference type="SUPFAM" id="SSF50037">
    <property type="entry name" value="C-terminal domain of transcriptional repressors"/>
    <property type="match status" value="1"/>
</dbReference>
<comment type="caution">
    <text evidence="3">The sequence shown here is derived from an EMBL/GenBank/DDBJ whole genome shotgun (WGS) entry which is preliminary data.</text>
</comment>
<organism evidence="3 4">
    <name type="scientific">Candidatus Akkermansia intestinigallinarum</name>
    <dbReference type="NCBI Taxonomy" id="2838431"/>
    <lineage>
        <taxon>Bacteria</taxon>
        <taxon>Pseudomonadati</taxon>
        <taxon>Verrucomicrobiota</taxon>
        <taxon>Verrucomicrobiia</taxon>
        <taxon>Verrucomicrobiales</taxon>
        <taxon>Akkermansiaceae</taxon>
        <taxon>Akkermansia</taxon>
    </lineage>
</organism>
<dbReference type="Gene3D" id="2.30.30.90">
    <property type="match status" value="1"/>
</dbReference>
<evidence type="ECO:0000259" key="2">
    <source>
        <dbReference type="SMART" id="SM00899"/>
    </source>
</evidence>
<protein>
    <submittedName>
        <fullName evidence="3">Ferrous iron transport protein A</fullName>
    </submittedName>
</protein>
<evidence type="ECO:0000313" key="4">
    <source>
        <dbReference type="Proteomes" id="UP000823964"/>
    </source>
</evidence>
<dbReference type="AlphaFoldDB" id="A0A9D1VBN3"/>
<dbReference type="InterPro" id="IPR052713">
    <property type="entry name" value="FeoA"/>
</dbReference>
<dbReference type="PANTHER" id="PTHR42954">
    <property type="entry name" value="FE(2+) TRANSPORT PROTEIN A"/>
    <property type="match status" value="1"/>
</dbReference>
<dbReference type="InterPro" id="IPR038157">
    <property type="entry name" value="FeoA_core_dom"/>
</dbReference>
<evidence type="ECO:0000313" key="3">
    <source>
        <dbReference type="EMBL" id="HIX20019.1"/>
    </source>
</evidence>
<reference evidence="3" key="2">
    <citation type="submission" date="2021-04" db="EMBL/GenBank/DDBJ databases">
        <authorList>
            <person name="Gilroy R."/>
        </authorList>
    </citation>
    <scope>NUCLEOTIDE SEQUENCE</scope>
    <source>
        <strain evidence="3">14975</strain>
    </source>
</reference>
<evidence type="ECO:0000256" key="1">
    <source>
        <dbReference type="ARBA" id="ARBA00023004"/>
    </source>
</evidence>
<accession>A0A9D1VBN3</accession>
<dbReference type="GO" id="GO:0046914">
    <property type="term" value="F:transition metal ion binding"/>
    <property type="evidence" value="ECO:0007669"/>
    <property type="project" value="InterPro"/>
</dbReference>
<sequence>MKTLRELPIGARARVMRVGGEGPLRRRLLDMGLTKGVEVKILKAAPLGDPVEITLRGYRLSLRKSEGDCLLLATQA</sequence>
<reference evidence="3" key="1">
    <citation type="journal article" date="2021" name="PeerJ">
        <title>Extensive microbial diversity within the chicken gut microbiome revealed by metagenomics and culture.</title>
        <authorList>
            <person name="Gilroy R."/>
            <person name="Ravi A."/>
            <person name="Getino M."/>
            <person name="Pursley I."/>
            <person name="Horton D.L."/>
            <person name="Alikhan N.F."/>
            <person name="Baker D."/>
            <person name="Gharbi K."/>
            <person name="Hall N."/>
            <person name="Watson M."/>
            <person name="Adriaenssens E.M."/>
            <person name="Foster-Nyarko E."/>
            <person name="Jarju S."/>
            <person name="Secka A."/>
            <person name="Antonio M."/>
            <person name="Oren A."/>
            <person name="Chaudhuri R.R."/>
            <person name="La Ragione R."/>
            <person name="Hildebrand F."/>
            <person name="Pallen M.J."/>
        </authorList>
    </citation>
    <scope>NUCLEOTIDE SEQUENCE</scope>
    <source>
        <strain evidence="3">14975</strain>
    </source>
</reference>
<dbReference type="Proteomes" id="UP000823964">
    <property type="component" value="Unassembled WGS sequence"/>
</dbReference>
<dbReference type="SMART" id="SM00899">
    <property type="entry name" value="FeoA"/>
    <property type="match status" value="1"/>
</dbReference>
<feature type="domain" description="Ferrous iron transporter FeoA-like" evidence="2">
    <location>
        <begin position="2"/>
        <end position="74"/>
    </location>
</feature>
<dbReference type="Pfam" id="PF04023">
    <property type="entry name" value="FeoA"/>
    <property type="match status" value="1"/>
</dbReference>
<dbReference type="EMBL" id="DXFQ01000095">
    <property type="protein sequence ID" value="HIX20019.1"/>
    <property type="molecule type" value="Genomic_DNA"/>
</dbReference>
<proteinExistence type="predicted"/>
<name>A0A9D1VBN3_9BACT</name>
<gene>
    <name evidence="3" type="ORF">H9862_05380</name>
</gene>
<dbReference type="PANTHER" id="PTHR42954:SF2">
    <property type="entry name" value="FE(2+) TRANSPORT PROTEIN A"/>
    <property type="match status" value="1"/>
</dbReference>
<dbReference type="InterPro" id="IPR007167">
    <property type="entry name" value="Fe-transptr_FeoA-like"/>
</dbReference>
<dbReference type="InterPro" id="IPR008988">
    <property type="entry name" value="Transcriptional_repressor_C"/>
</dbReference>